<comment type="caution">
    <text evidence="3">The sequence shown here is derived from an EMBL/GenBank/DDBJ whole genome shotgun (WGS) entry which is preliminary data.</text>
</comment>
<feature type="signal peptide" evidence="2">
    <location>
        <begin position="1"/>
        <end position="30"/>
    </location>
</feature>
<dbReference type="GO" id="GO:0016020">
    <property type="term" value="C:membrane"/>
    <property type="evidence" value="ECO:0007669"/>
    <property type="project" value="InterPro"/>
</dbReference>
<sequence length="462" mass="50754">MMTVLSLTPIRLAGGLLLCLGWSFALPTLAADDAALEPADHSETQNGDIQEERFSLHAQFTDVTQWHDNFHTRYSGPNSLTAGASRKTTNDITLFAGVRLWQGAELYVNPEIDQGFGLSNTLGVAGFPSGEAYKVGKTNPYWRWQRLFLRQTVDLGGETQTVPADANQLAGTKTANNLVVTAGKFSVVDIFDTNAYAHDPRGDFLNWSIVDAGAFDYAADAWGYSYGVAAEWTQDWWTVRAGLFDLSTTPNSPRLEKDFSQYALIGELEERHRWLGHDGKLKVLGFVNRGRMASYDDAVHLAHSIRGVPDVAPARKFDSRPGMAINLEQSLGPGLGAFARASYNDGSKEAFDFTEINRSISGGLALQGNRWNRPKDTVGLAVAVNGLSSEARRYFDAGGLGILIGDGKLTHYRDEKILETYYAFNPNDHVGLSLDYQYIANPAYNADRGPVSVLGLRVHLEY</sequence>
<dbReference type="GO" id="GO:0008643">
    <property type="term" value="P:carbohydrate transport"/>
    <property type="evidence" value="ECO:0007669"/>
    <property type="project" value="InterPro"/>
</dbReference>
<keyword evidence="4" id="KW-1185">Reference proteome</keyword>
<keyword evidence="2" id="KW-0732">Signal</keyword>
<dbReference type="InterPro" id="IPR007049">
    <property type="entry name" value="Carb-sel_porin_OprB"/>
</dbReference>
<accession>A0A2R5F9Z6</accession>
<organism evidence="3 4">
    <name type="scientific">Novimethylophilus kurashikiensis</name>
    <dbReference type="NCBI Taxonomy" id="1825523"/>
    <lineage>
        <taxon>Bacteria</taxon>
        <taxon>Pseudomonadati</taxon>
        <taxon>Pseudomonadota</taxon>
        <taxon>Betaproteobacteria</taxon>
        <taxon>Nitrosomonadales</taxon>
        <taxon>Methylophilaceae</taxon>
        <taxon>Novimethylophilus</taxon>
    </lineage>
</organism>
<evidence type="ECO:0000313" key="4">
    <source>
        <dbReference type="Proteomes" id="UP000245081"/>
    </source>
</evidence>
<dbReference type="AlphaFoldDB" id="A0A2R5F9Z6"/>
<evidence type="ECO:0000313" key="3">
    <source>
        <dbReference type="EMBL" id="GBG15017.1"/>
    </source>
</evidence>
<proteinExistence type="inferred from homology"/>
<dbReference type="GO" id="GO:0015288">
    <property type="term" value="F:porin activity"/>
    <property type="evidence" value="ECO:0007669"/>
    <property type="project" value="InterPro"/>
</dbReference>
<dbReference type="EMBL" id="BDOQ01000013">
    <property type="protein sequence ID" value="GBG15017.1"/>
    <property type="molecule type" value="Genomic_DNA"/>
</dbReference>
<comment type="similarity">
    <text evidence="1 2">Belongs to the OprB family.</text>
</comment>
<gene>
    <name evidence="3" type="primary">mnoP</name>
    <name evidence="3" type="ORF">NMK_2618</name>
</gene>
<evidence type="ECO:0000256" key="1">
    <source>
        <dbReference type="ARBA" id="ARBA00008769"/>
    </source>
</evidence>
<protein>
    <submittedName>
        <fullName evidence="3">High affinity Mn2+ porin</fullName>
    </submittedName>
</protein>
<dbReference type="InterPro" id="IPR038673">
    <property type="entry name" value="OprB_sf"/>
</dbReference>
<dbReference type="Proteomes" id="UP000245081">
    <property type="component" value="Unassembled WGS sequence"/>
</dbReference>
<dbReference type="RefSeq" id="WP_181376283.1">
    <property type="nucleotide sequence ID" value="NZ_BDOQ01000013.1"/>
</dbReference>
<reference evidence="3 4" key="1">
    <citation type="journal article" date="2018" name="Environ. Microbiol.">
        <title>Isolation and genomic characterization of Novimethylophilus kurashikiensis gen. nov. sp. nov., a new lanthanide-dependent methylotrophic species of Methylophilaceae.</title>
        <authorList>
            <person name="Lv H."/>
            <person name="Sahin N."/>
            <person name="Tani A."/>
        </authorList>
    </citation>
    <scope>NUCLEOTIDE SEQUENCE [LARGE SCALE GENOMIC DNA]</scope>
    <source>
        <strain evidence="3 4">La2-4</strain>
    </source>
</reference>
<dbReference type="Pfam" id="PF04966">
    <property type="entry name" value="OprB"/>
    <property type="match status" value="1"/>
</dbReference>
<feature type="chain" id="PRO_5015218441" evidence="2">
    <location>
        <begin position="31"/>
        <end position="462"/>
    </location>
</feature>
<dbReference type="Gene3D" id="2.40.160.180">
    <property type="entry name" value="Carbohydrate-selective porin OprB"/>
    <property type="match status" value="1"/>
</dbReference>
<evidence type="ECO:0000256" key="2">
    <source>
        <dbReference type="RuleBase" id="RU363072"/>
    </source>
</evidence>
<name>A0A2R5F9Z6_9PROT</name>